<keyword evidence="1" id="KW-0812">Transmembrane</keyword>
<evidence type="ECO:0000256" key="1">
    <source>
        <dbReference type="SAM" id="Phobius"/>
    </source>
</evidence>
<feature type="transmembrane region" description="Helical" evidence="1">
    <location>
        <begin position="12"/>
        <end position="31"/>
    </location>
</feature>
<keyword evidence="1" id="KW-0472">Membrane</keyword>
<reference evidence="2" key="1">
    <citation type="submission" date="2014-05" db="EMBL/GenBank/DDBJ databases">
        <authorList>
            <person name="Chronopoulou M."/>
        </authorList>
    </citation>
    <scope>NUCLEOTIDE SEQUENCE</scope>
    <source>
        <tissue evidence="2">Whole organism</tissue>
    </source>
</reference>
<dbReference type="AlphaFoldDB" id="A0A0K2U5R2"/>
<name>A0A0K2U5R2_LEPSM</name>
<sequence>MKKWDQHIKMLKPYCPSMFYTYIALFYYIHISPLKWI</sequence>
<proteinExistence type="predicted"/>
<keyword evidence="1" id="KW-1133">Transmembrane helix</keyword>
<accession>A0A0K2U5R2</accession>
<organism evidence="2">
    <name type="scientific">Lepeophtheirus salmonis</name>
    <name type="common">Salmon louse</name>
    <name type="synonym">Caligus salmonis</name>
    <dbReference type="NCBI Taxonomy" id="72036"/>
    <lineage>
        <taxon>Eukaryota</taxon>
        <taxon>Metazoa</taxon>
        <taxon>Ecdysozoa</taxon>
        <taxon>Arthropoda</taxon>
        <taxon>Crustacea</taxon>
        <taxon>Multicrustacea</taxon>
        <taxon>Hexanauplia</taxon>
        <taxon>Copepoda</taxon>
        <taxon>Siphonostomatoida</taxon>
        <taxon>Caligidae</taxon>
        <taxon>Lepeophtheirus</taxon>
    </lineage>
</organism>
<evidence type="ECO:0000313" key="2">
    <source>
        <dbReference type="EMBL" id="CDW33272.1"/>
    </source>
</evidence>
<protein>
    <submittedName>
        <fullName evidence="2">Uncharacterized protein</fullName>
    </submittedName>
</protein>
<dbReference type="EMBL" id="HACA01015911">
    <property type="protein sequence ID" value="CDW33272.1"/>
    <property type="molecule type" value="Transcribed_RNA"/>
</dbReference>